<gene>
    <name evidence="5" type="ORF">QE152_g36088</name>
</gene>
<evidence type="ECO:0000313" key="5">
    <source>
        <dbReference type="EMBL" id="KAK9687687.1"/>
    </source>
</evidence>
<dbReference type="Pfam" id="PF00188">
    <property type="entry name" value="CAP"/>
    <property type="match status" value="1"/>
</dbReference>
<dbReference type="PRINTS" id="PR00838">
    <property type="entry name" value="V5ALLERGEN"/>
</dbReference>
<reference evidence="5 6" key="1">
    <citation type="journal article" date="2024" name="BMC Genomics">
        <title>De novo assembly and annotation of Popillia japonica's genome with initial clues to its potential as an invasive pest.</title>
        <authorList>
            <person name="Cucini C."/>
            <person name="Boschi S."/>
            <person name="Funari R."/>
            <person name="Cardaioli E."/>
            <person name="Iannotti N."/>
            <person name="Marturano G."/>
            <person name="Paoli F."/>
            <person name="Bruttini M."/>
            <person name="Carapelli A."/>
            <person name="Frati F."/>
            <person name="Nardi F."/>
        </authorList>
    </citation>
    <scope>NUCLEOTIDE SEQUENCE [LARGE SCALE GENOMIC DNA]</scope>
    <source>
        <strain evidence="5">DMR45628</strain>
    </source>
</reference>
<evidence type="ECO:0000256" key="2">
    <source>
        <dbReference type="ARBA" id="ARBA00022525"/>
    </source>
</evidence>
<organism evidence="5 6">
    <name type="scientific">Popillia japonica</name>
    <name type="common">Japanese beetle</name>
    <dbReference type="NCBI Taxonomy" id="7064"/>
    <lineage>
        <taxon>Eukaryota</taxon>
        <taxon>Metazoa</taxon>
        <taxon>Ecdysozoa</taxon>
        <taxon>Arthropoda</taxon>
        <taxon>Hexapoda</taxon>
        <taxon>Insecta</taxon>
        <taxon>Pterygota</taxon>
        <taxon>Neoptera</taxon>
        <taxon>Endopterygota</taxon>
        <taxon>Coleoptera</taxon>
        <taxon>Polyphaga</taxon>
        <taxon>Scarabaeiformia</taxon>
        <taxon>Scarabaeidae</taxon>
        <taxon>Rutelinae</taxon>
        <taxon>Popillia</taxon>
    </lineage>
</organism>
<dbReference type="CDD" id="cd05380">
    <property type="entry name" value="CAP_euk"/>
    <property type="match status" value="1"/>
</dbReference>
<proteinExistence type="predicted"/>
<dbReference type="InterPro" id="IPR001283">
    <property type="entry name" value="CRISP-related"/>
</dbReference>
<protein>
    <submittedName>
        <fullName evidence="5">Cysteine-rich secretory protein family</fullName>
    </submittedName>
</protein>
<accession>A0AAW1IE62</accession>
<dbReference type="AlphaFoldDB" id="A0AAW1IE62"/>
<name>A0AAW1IE62_POPJA</name>
<dbReference type="PANTHER" id="PTHR10334">
    <property type="entry name" value="CYSTEINE-RICH SECRETORY PROTEIN-RELATED"/>
    <property type="match status" value="1"/>
</dbReference>
<dbReference type="PROSITE" id="PS01009">
    <property type="entry name" value="CRISP_1"/>
    <property type="match status" value="1"/>
</dbReference>
<dbReference type="SUPFAM" id="SSF55797">
    <property type="entry name" value="PR-1-like"/>
    <property type="match status" value="1"/>
</dbReference>
<dbReference type="SMART" id="SM00198">
    <property type="entry name" value="SCP"/>
    <property type="match status" value="1"/>
</dbReference>
<dbReference type="PRINTS" id="PR00837">
    <property type="entry name" value="V5TPXLIKE"/>
</dbReference>
<dbReference type="EMBL" id="JASPKY010000629">
    <property type="protein sequence ID" value="KAK9687687.1"/>
    <property type="molecule type" value="Genomic_DNA"/>
</dbReference>
<evidence type="ECO:0000259" key="4">
    <source>
        <dbReference type="SMART" id="SM00198"/>
    </source>
</evidence>
<dbReference type="InterPro" id="IPR035940">
    <property type="entry name" value="CAP_sf"/>
</dbReference>
<keyword evidence="2" id="KW-0964">Secreted</keyword>
<dbReference type="GO" id="GO:0005576">
    <property type="term" value="C:extracellular region"/>
    <property type="evidence" value="ECO:0007669"/>
    <property type="project" value="UniProtKB-SubCell"/>
</dbReference>
<feature type="signal peptide" evidence="3">
    <location>
        <begin position="1"/>
        <end position="18"/>
    </location>
</feature>
<dbReference type="Proteomes" id="UP001458880">
    <property type="component" value="Unassembled WGS sequence"/>
</dbReference>
<dbReference type="Gene3D" id="3.40.33.10">
    <property type="entry name" value="CAP"/>
    <property type="match status" value="1"/>
</dbReference>
<dbReference type="InterPro" id="IPR002413">
    <property type="entry name" value="V5_allergen-like"/>
</dbReference>
<evidence type="ECO:0000256" key="1">
    <source>
        <dbReference type="ARBA" id="ARBA00004613"/>
    </source>
</evidence>
<evidence type="ECO:0000256" key="3">
    <source>
        <dbReference type="SAM" id="SignalP"/>
    </source>
</evidence>
<keyword evidence="6" id="KW-1185">Reference proteome</keyword>
<feature type="domain" description="SCP" evidence="4">
    <location>
        <begin position="40"/>
        <end position="199"/>
    </location>
</feature>
<dbReference type="InterPro" id="IPR014044">
    <property type="entry name" value="CAP_dom"/>
</dbReference>
<keyword evidence="3" id="KW-0732">Signal</keyword>
<comment type="subcellular location">
    <subcellularLocation>
        <location evidence="1">Secreted</location>
    </subcellularLocation>
</comment>
<dbReference type="InterPro" id="IPR018244">
    <property type="entry name" value="Allrgn_V5/Tpx1_CS"/>
</dbReference>
<comment type="caution">
    <text evidence="5">The sequence shown here is derived from an EMBL/GenBank/DDBJ whole genome shotgun (WGS) entry which is preliminary data.</text>
</comment>
<sequence>MKLAVKIILFVSISSSLSEIRLNICQQDDLEVYVNDVSKEEANLIVNRHNVYRQAIMDGTVRGQPRGINVKFMKWDAALARTAQEIANTCDFKHQVVVDPRWRYKVGQNLFRKEQIFRKSQRGNWTRAVEAWFNEHRLYRYGRINTDYEETGHYTQLVWDKSYLIGCGFASYDNDNEDSFYDVAELYVCHYGPPGNHFWWFPYKLWRKTASNSTKNGYHNDDD</sequence>
<evidence type="ECO:0000313" key="6">
    <source>
        <dbReference type="Proteomes" id="UP001458880"/>
    </source>
</evidence>
<feature type="chain" id="PRO_5043452497" evidence="3">
    <location>
        <begin position="19"/>
        <end position="223"/>
    </location>
</feature>